<dbReference type="Pfam" id="PF01569">
    <property type="entry name" value="PAP2"/>
    <property type="match status" value="1"/>
</dbReference>
<dbReference type="GO" id="GO:0008654">
    <property type="term" value="P:phospholipid biosynthetic process"/>
    <property type="evidence" value="ECO:0007669"/>
    <property type="project" value="InterPro"/>
</dbReference>
<accession>A0AAU9E233</accession>
<feature type="domain" description="Phosphatidic acid phosphatase type 2/haloperoxidase" evidence="6">
    <location>
        <begin position="130"/>
        <end position="228"/>
    </location>
</feature>
<feature type="binding site" evidence="3">
    <location>
        <begin position="81"/>
        <end position="83"/>
    </location>
    <ligand>
        <name>ATP</name>
        <dbReference type="ChEBI" id="CHEBI:30616"/>
    </ligand>
</feature>
<keyword evidence="7" id="KW-0418">Kinase</keyword>
<feature type="transmembrane region" description="Helical" evidence="5">
    <location>
        <begin position="213"/>
        <end position="231"/>
    </location>
</feature>
<feature type="transmembrane region" description="Helical" evidence="5">
    <location>
        <begin position="52"/>
        <end position="71"/>
    </location>
</feature>
<evidence type="ECO:0000256" key="2">
    <source>
        <dbReference type="PIRSR" id="PIRSR600829-2"/>
    </source>
</evidence>
<evidence type="ECO:0000256" key="5">
    <source>
        <dbReference type="SAM" id="Phobius"/>
    </source>
</evidence>
<evidence type="ECO:0000259" key="6">
    <source>
        <dbReference type="SMART" id="SM00014"/>
    </source>
</evidence>
<dbReference type="GO" id="GO:0005524">
    <property type="term" value="F:ATP binding"/>
    <property type="evidence" value="ECO:0007669"/>
    <property type="project" value="UniProtKB-KW"/>
</dbReference>
<feature type="active site" description="Proton acceptor" evidence="1">
    <location>
        <position position="65"/>
    </location>
</feature>
<evidence type="ECO:0000256" key="4">
    <source>
        <dbReference type="PIRSR" id="PIRSR600829-4"/>
    </source>
</evidence>
<dbReference type="KEGG" id="haby:HLVA_10290"/>
<dbReference type="CDD" id="cd14266">
    <property type="entry name" value="UDPK_IM_PAP2_like"/>
    <property type="match status" value="1"/>
</dbReference>
<keyword evidence="5" id="KW-1133">Transmembrane helix</keyword>
<dbReference type="EMBL" id="AP027059">
    <property type="protein sequence ID" value="BDU50460.1"/>
    <property type="molecule type" value="Genomic_DNA"/>
</dbReference>
<dbReference type="AlphaFoldDB" id="A0AAU9E233"/>
<feature type="binding site" evidence="3">
    <location>
        <begin position="90"/>
        <end position="91"/>
    </location>
    <ligand>
        <name>ATP</name>
        <dbReference type="ChEBI" id="CHEBI:30616"/>
    </ligand>
</feature>
<dbReference type="Proteomes" id="UP001321582">
    <property type="component" value="Chromosome"/>
</dbReference>
<protein>
    <submittedName>
        <fullName evidence="7">Diacylglycerol kinase</fullName>
    </submittedName>
</protein>
<comment type="cofactor">
    <cofactor evidence="4">
        <name>Mg(2+)</name>
        <dbReference type="ChEBI" id="CHEBI:18420"/>
    </cofactor>
    <text evidence="4">Mn(2+), Zn(2+), Cd(2+) and Co(2+) support activity to lesser extents.</text>
</comment>
<keyword evidence="5" id="KW-0472">Membrane</keyword>
<sequence>MSSRKIVESFNCAVEGIIEAIRTESHMRFHLYITILVLMFSLFLDLTKLEIGLISIAISFVWITELINTAVEAVVDIYVKEFHELAKVAKDTAAGAVFVAAINSIIIGYLVLYNHFESFSNSILYRLKVSKVHTAVFSIILIVVIVIGLKAYFRKGKPFTGGMPSGHSAVAFSIWVSIIFLSDKIIIILLGLLMALLVSQTRIKSGVHSFKEVIVGAIVGGGVTFLIFVLLRSF</sequence>
<feature type="transmembrane region" description="Helical" evidence="5">
    <location>
        <begin position="132"/>
        <end position="153"/>
    </location>
</feature>
<dbReference type="SMART" id="SM00014">
    <property type="entry name" value="acidPPc"/>
    <property type="match status" value="1"/>
</dbReference>
<dbReference type="InterPro" id="IPR000829">
    <property type="entry name" value="DAGK"/>
</dbReference>
<dbReference type="Gene3D" id="1.10.3830.10">
    <property type="entry name" value="Diacylglycerol kinase (DAGK) domain"/>
    <property type="match status" value="1"/>
</dbReference>
<gene>
    <name evidence="7" type="ORF">HLVA_10290</name>
</gene>
<organism evidence="7 8">
    <name type="scientific">Haliovirga abyssi</name>
    <dbReference type="NCBI Taxonomy" id="2996794"/>
    <lineage>
        <taxon>Bacteria</taxon>
        <taxon>Fusobacteriati</taxon>
        <taxon>Fusobacteriota</taxon>
        <taxon>Fusobacteriia</taxon>
        <taxon>Fusobacteriales</taxon>
        <taxon>Haliovirgaceae</taxon>
        <taxon>Haliovirga</taxon>
    </lineage>
</organism>
<dbReference type="GO" id="GO:0016020">
    <property type="term" value="C:membrane"/>
    <property type="evidence" value="ECO:0007669"/>
    <property type="project" value="InterPro"/>
</dbReference>
<name>A0AAU9E233_9FUSO</name>
<keyword evidence="3" id="KW-0547">Nucleotide-binding</keyword>
<feature type="transmembrane region" description="Helical" evidence="5">
    <location>
        <begin position="92"/>
        <end position="112"/>
    </location>
</feature>
<dbReference type="GO" id="GO:0016301">
    <property type="term" value="F:kinase activity"/>
    <property type="evidence" value="ECO:0007669"/>
    <property type="project" value="UniProtKB-KW"/>
</dbReference>
<dbReference type="Pfam" id="PF01219">
    <property type="entry name" value="DAGK_prokar"/>
    <property type="match status" value="1"/>
</dbReference>
<keyword evidence="4" id="KW-0460">Magnesium</keyword>
<evidence type="ECO:0000313" key="7">
    <source>
        <dbReference type="EMBL" id="BDU50460.1"/>
    </source>
</evidence>
<feature type="transmembrane region" description="Helical" evidence="5">
    <location>
        <begin position="29"/>
        <end position="46"/>
    </location>
</feature>
<evidence type="ECO:0000256" key="1">
    <source>
        <dbReference type="PIRSR" id="PIRSR600829-1"/>
    </source>
</evidence>
<feature type="binding site" evidence="4">
    <location>
        <position position="72"/>
    </location>
    <ligand>
        <name>a divalent metal cation</name>
        <dbReference type="ChEBI" id="CHEBI:60240"/>
    </ligand>
</feature>
<evidence type="ECO:0000313" key="8">
    <source>
        <dbReference type="Proteomes" id="UP001321582"/>
    </source>
</evidence>
<dbReference type="Gene3D" id="1.20.144.10">
    <property type="entry name" value="Phosphatidic acid phosphatase type 2/haloperoxidase"/>
    <property type="match status" value="1"/>
</dbReference>
<evidence type="ECO:0000256" key="3">
    <source>
        <dbReference type="PIRSR" id="PIRSR600829-3"/>
    </source>
</evidence>
<proteinExistence type="predicted"/>
<dbReference type="InterPro" id="IPR036938">
    <property type="entry name" value="PAP2/HPO_sf"/>
</dbReference>
<feature type="binding site" evidence="3">
    <location>
        <position position="24"/>
    </location>
    <ligand>
        <name>ATP</name>
        <dbReference type="ChEBI" id="CHEBI:30616"/>
    </ligand>
</feature>
<keyword evidence="3" id="KW-0067">ATP-binding</keyword>
<reference evidence="7 8" key="1">
    <citation type="submission" date="2022-11" db="EMBL/GenBank/DDBJ databases">
        <title>Haliovirga abyssi gen. nov., sp. nov., a mesophilic fermentative bacterium isolated from the Iheya North hydrothermal field and the proposal of Haliovirgaceae fam. nov.</title>
        <authorList>
            <person name="Miyazaki U."/>
            <person name="Tame A."/>
            <person name="Miyazaki J."/>
            <person name="Takai K."/>
            <person name="Sawayama S."/>
            <person name="Kitajima M."/>
            <person name="Okamoto A."/>
            <person name="Nakagawa S."/>
        </authorList>
    </citation>
    <scope>NUCLEOTIDE SEQUENCE [LARGE SCALE GENOMIC DNA]</scope>
    <source>
        <strain evidence="7 8">IC12</strain>
    </source>
</reference>
<dbReference type="RefSeq" id="WP_307905389.1">
    <property type="nucleotide sequence ID" value="NZ_AP027059.1"/>
</dbReference>
<feature type="binding site" evidence="4">
    <location>
        <position position="24"/>
    </location>
    <ligand>
        <name>a divalent metal cation</name>
        <dbReference type="ChEBI" id="CHEBI:60240"/>
    </ligand>
</feature>
<dbReference type="SUPFAM" id="SSF48317">
    <property type="entry name" value="Acid phosphatase/Vanadium-dependent haloperoxidase"/>
    <property type="match status" value="1"/>
</dbReference>
<dbReference type="GO" id="GO:0046872">
    <property type="term" value="F:metal ion binding"/>
    <property type="evidence" value="ECO:0007669"/>
    <property type="project" value="UniProtKB-KW"/>
</dbReference>
<keyword evidence="7" id="KW-0808">Transferase</keyword>
<dbReference type="PROSITE" id="PS01069">
    <property type="entry name" value="DAGK_PROKAR"/>
    <property type="match status" value="1"/>
</dbReference>
<feature type="transmembrane region" description="Helical" evidence="5">
    <location>
        <begin position="174"/>
        <end position="198"/>
    </location>
</feature>
<keyword evidence="4" id="KW-0479">Metal-binding</keyword>
<feature type="binding site" evidence="2">
    <location>
        <position position="65"/>
    </location>
    <ligand>
        <name>substrate</name>
    </ligand>
</feature>
<keyword evidence="8" id="KW-1185">Reference proteome</keyword>
<keyword evidence="5" id="KW-0812">Transmembrane</keyword>
<dbReference type="PANTHER" id="PTHR34299:SF1">
    <property type="entry name" value="DIACYLGLYCEROL KINASE"/>
    <property type="match status" value="1"/>
</dbReference>
<dbReference type="InterPro" id="IPR000326">
    <property type="entry name" value="PAP2/HPO"/>
</dbReference>
<dbReference type="PANTHER" id="PTHR34299">
    <property type="entry name" value="DIACYLGLYCEROL KINASE"/>
    <property type="match status" value="1"/>
</dbReference>
<feature type="binding site" evidence="3">
    <location>
        <position position="72"/>
    </location>
    <ligand>
        <name>ATP</name>
        <dbReference type="ChEBI" id="CHEBI:30616"/>
    </ligand>
</feature>